<dbReference type="InterPro" id="IPR023298">
    <property type="entry name" value="ATPase_P-typ_TM_dom_sf"/>
</dbReference>
<evidence type="ECO:0000256" key="2">
    <source>
        <dbReference type="ARBA" id="ARBA00005675"/>
    </source>
</evidence>
<feature type="transmembrane region" description="Helical" evidence="10">
    <location>
        <begin position="246"/>
        <end position="266"/>
    </location>
</feature>
<dbReference type="SFLD" id="SFLDS00003">
    <property type="entry name" value="Haloacid_Dehalogenase"/>
    <property type="match status" value="1"/>
</dbReference>
<feature type="transmembrane region" description="Helical" evidence="10">
    <location>
        <begin position="781"/>
        <end position="802"/>
    </location>
</feature>
<keyword evidence="9 10" id="KW-0472">Membrane</keyword>
<dbReference type="PRINTS" id="PR00120">
    <property type="entry name" value="HATPASE"/>
</dbReference>
<dbReference type="InterPro" id="IPR059000">
    <property type="entry name" value="ATPase_P-type_domA"/>
</dbReference>
<dbReference type="Pfam" id="PF00689">
    <property type="entry name" value="Cation_ATPase_C"/>
    <property type="match status" value="1"/>
</dbReference>
<keyword evidence="5" id="KW-0547">Nucleotide-binding</keyword>
<keyword evidence="7" id="KW-1278">Translocase</keyword>
<dbReference type="InterPro" id="IPR050510">
    <property type="entry name" value="Cation_transp_ATPase_P-type"/>
</dbReference>
<dbReference type="SFLD" id="SFLDG00002">
    <property type="entry name" value="C1.7:_P-type_atpase_like"/>
    <property type="match status" value="1"/>
</dbReference>
<feature type="transmembrane region" description="Helical" evidence="10">
    <location>
        <begin position="868"/>
        <end position="891"/>
    </location>
</feature>
<dbReference type="InterPro" id="IPR001757">
    <property type="entry name" value="P_typ_ATPase"/>
</dbReference>
<dbReference type="InterPro" id="IPR004014">
    <property type="entry name" value="ATPase_P-typ_cation-transptr_N"/>
</dbReference>
<evidence type="ECO:0000256" key="10">
    <source>
        <dbReference type="SAM" id="Phobius"/>
    </source>
</evidence>
<dbReference type="Gene3D" id="3.40.1110.10">
    <property type="entry name" value="Calcium-transporting ATPase, cytoplasmic domain N"/>
    <property type="match status" value="1"/>
</dbReference>
<feature type="domain" description="Cation-transporting P-type ATPase N-terminal" evidence="11">
    <location>
        <begin position="4"/>
        <end position="78"/>
    </location>
</feature>
<evidence type="ECO:0000313" key="13">
    <source>
        <dbReference type="Proteomes" id="UP001359308"/>
    </source>
</evidence>
<name>A0ABZ2F3M9_METCP</name>
<feature type="transmembrane region" description="Helical" evidence="10">
    <location>
        <begin position="705"/>
        <end position="726"/>
    </location>
</feature>
<dbReference type="Gene3D" id="2.70.150.10">
    <property type="entry name" value="Calcium-transporting ATPase, cytoplasmic transduction domain A"/>
    <property type="match status" value="1"/>
</dbReference>
<organism evidence="12 13">
    <name type="scientific">Methylococcus capsulatus</name>
    <dbReference type="NCBI Taxonomy" id="414"/>
    <lineage>
        <taxon>Bacteria</taxon>
        <taxon>Pseudomonadati</taxon>
        <taxon>Pseudomonadota</taxon>
        <taxon>Gammaproteobacteria</taxon>
        <taxon>Methylococcales</taxon>
        <taxon>Methylococcaceae</taxon>
        <taxon>Methylococcus</taxon>
    </lineage>
</organism>
<accession>A0ABZ2F3M9</accession>
<dbReference type="InterPro" id="IPR006068">
    <property type="entry name" value="ATPase_P-typ_cation-transptr_C"/>
</dbReference>
<evidence type="ECO:0000256" key="5">
    <source>
        <dbReference type="ARBA" id="ARBA00022741"/>
    </source>
</evidence>
<dbReference type="Pfam" id="PF00122">
    <property type="entry name" value="E1-E2_ATPase"/>
    <property type="match status" value="1"/>
</dbReference>
<protein>
    <submittedName>
        <fullName evidence="12">Cation-translocating P-type ATPase</fullName>
    </submittedName>
</protein>
<dbReference type="InterPro" id="IPR018303">
    <property type="entry name" value="ATPase_P-typ_P_site"/>
</dbReference>
<reference evidence="12 13" key="1">
    <citation type="submission" date="2022-09" db="EMBL/GenBank/DDBJ databases">
        <authorList>
            <person name="Giprobiosintez L."/>
        </authorList>
    </citation>
    <scope>NUCLEOTIDE SEQUENCE [LARGE SCALE GENOMIC DNA]</scope>
    <source>
        <strain evidence="13">VKPM-B-12549 (GBS-15)</strain>
    </source>
</reference>
<proteinExistence type="inferred from homology"/>
<dbReference type="NCBIfam" id="TIGR01494">
    <property type="entry name" value="ATPase_P-type"/>
    <property type="match status" value="2"/>
</dbReference>
<dbReference type="SMART" id="SM00831">
    <property type="entry name" value="Cation_ATPase_N"/>
    <property type="match status" value="1"/>
</dbReference>
<feature type="transmembrane region" description="Helical" evidence="10">
    <location>
        <begin position="808"/>
        <end position="827"/>
    </location>
</feature>
<evidence type="ECO:0000259" key="11">
    <source>
        <dbReference type="SMART" id="SM00831"/>
    </source>
</evidence>
<evidence type="ECO:0000256" key="1">
    <source>
        <dbReference type="ARBA" id="ARBA00004651"/>
    </source>
</evidence>
<feature type="transmembrane region" description="Helical" evidence="10">
    <location>
        <begin position="732"/>
        <end position="754"/>
    </location>
</feature>
<evidence type="ECO:0000256" key="8">
    <source>
        <dbReference type="ARBA" id="ARBA00022989"/>
    </source>
</evidence>
<keyword evidence="13" id="KW-1185">Reference proteome</keyword>
<feature type="transmembrane region" description="Helical" evidence="10">
    <location>
        <begin position="79"/>
        <end position="98"/>
    </location>
</feature>
<dbReference type="InterPro" id="IPR023299">
    <property type="entry name" value="ATPase_P-typ_cyto_dom_N"/>
</dbReference>
<keyword evidence="3" id="KW-1003">Cell membrane</keyword>
<dbReference type="PANTHER" id="PTHR43294:SF21">
    <property type="entry name" value="CATION TRANSPORTING ATPASE"/>
    <property type="match status" value="1"/>
</dbReference>
<dbReference type="InterPro" id="IPR008250">
    <property type="entry name" value="ATPase_P-typ_transduc_dom_A_sf"/>
</dbReference>
<dbReference type="SUPFAM" id="SSF56784">
    <property type="entry name" value="HAD-like"/>
    <property type="match status" value="1"/>
</dbReference>
<evidence type="ECO:0000313" key="12">
    <source>
        <dbReference type="EMBL" id="WWF00887.1"/>
    </source>
</evidence>
<gene>
    <name evidence="12" type="ORF">N4J17_10385</name>
</gene>
<dbReference type="SUPFAM" id="SSF81665">
    <property type="entry name" value="Calcium ATPase, transmembrane domain M"/>
    <property type="match status" value="1"/>
</dbReference>
<dbReference type="SUPFAM" id="SSF81653">
    <property type="entry name" value="Calcium ATPase, transduction domain A"/>
    <property type="match status" value="1"/>
</dbReference>
<feature type="transmembrane region" description="Helical" evidence="10">
    <location>
        <begin position="839"/>
        <end position="862"/>
    </location>
</feature>
<dbReference type="EMBL" id="CP104311">
    <property type="protein sequence ID" value="WWF00887.1"/>
    <property type="molecule type" value="Genomic_DNA"/>
</dbReference>
<feature type="transmembrane region" description="Helical" evidence="10">
    <location>
        <begin position="272"/>
        <end position="298"/>
    </location>
</feature>
<keyword evidence="8 10" id="KW-1133">Transmembrane helix</keyword>
<evidence type="ECO:0000256" key="6">
    <source>
        <dbReference type="ARBA" id="ARBA00022840"/>
    </source>
</evidence>
<evidence type="ECO:0000256" key="9">
    <source>
        <dbReference type="ARBA" id="ARBA00023136"/>
    </source>
</evidence>
<dbReference type="Gene3D" id="1.20.1110.10">
    <property type="entry name" value="Calcium-transporting ATPase, transmembrane domain"/>
    <property type="match status" value="1"/>
</dbReference>
<dbReference type="RefSeq" id="WP_198323283.1">
    <property type="nucleotide sequence ID" value="NZ_CP104311.1"/>
</dbReference>
<dbReference type="PANTHER" id="PTHR43294">
    <property type="entry name" value="SODIUM/POTASSIUM-TRANSPORTING ATPASE SUBUNIT ALPHA"/>
    <property type="match status" value="1"/>
</dbReference>
<evidence type="ECO:0000256" key="4">
    <source>
        <dbReference type="ARBA" id="ARBA00022692"/>
    </source>
</evidence>
<comment type="similarity">
    <text evidence="2">Belongs to the cation transport ATPase (P-type) (TC 3.A.3) family. Type IIA subfamily.</text>
</comment>
<dbReference type="PROSITE" id="PS00154">
    <property type="entry name" value="ATPASE_E1_E2"/>
    <property type="match status" value="1"/>
</dbReference>
<dbReference type="InterPro" id="IPR044492">
    <property type="entry name" value="P_typ_ATPase_HD_dom"/>
</dbReference>
<dbReference type="Gene3D" id="3.40.50.1000">
    <property type="entry name" value="HAD superfamily/HAD-like"/>
    <property type="match status" value="1"/>
</dbReference>
<dbReference type="SFLD" id="SFLDF00027">
    <property type="entry name" value="p-type_atpase"/>
    <property type="match status" value="1"/>
</dbReference>
<dbReference type="InterPro" id="IPR023214">
    <property type="entry name" value="HAD_sf"/>
</dbReference>
<keyword evidence="6" id="KW-0067">ATP-binding</keyword>
<comment type="subcellular location">
    <subcellularLocation>
        <location evidence="1">Cell membrane</location>
        <topology evidence="1">Multi-pass membrane protein</topology>
    </subcellularLocation>
</comment>
<sequence length="908" mass="95674">MNQAWHSLTAEETATRLDVDLRQGLSETEAENRLASFGPNEIPATGMRPPWRIFTGQFAGMLVQILIAAAAFALTIGEVLEACVILAIVLLNAILGFLQESRAEKALVALRRIAVDQATVRRGGRICEISADRLVPGDIVLLQTGDDVPADGRLLESIDLCIQESALTGESTPVRKDAAVVLEPATALADRINKVHLGTQVVYGRGSFLVTETGPSTALGATARLLESVTAEPTPLQKQLDGFARMLAYGVAGVAIVVLLLGIAGGESFRTMILTAVSLAVAAVPESLTALVAITLAVGAQKMLKQGALIRRLPAVEALGSIEVICADKTGTMTENRMSVSVLDVAEHRLELKLSEPDSGGLAAEIADHPAIDLLLIGGALCNDGLLENPTDPHGTYQVLGEPTEAALVLAAARGGRLKTELEATLPRIAEIPFDAGRRLMTTVHGPVATDGAGPAVVGRYLDGGRYLVLTKGAVEALLPRADTIWVDGDERPLDASWRQRIGRAHDALAEKGMRVLALGARRLATLPPKDARATLENGLSFIGLIGIYDPPRPAVTQAIAECRQAGIKAVMITGDHPLTARHIAEEVGIDTTGGVIGGSEIAAMTAAELRETVKRAAVFARVAPQDKLRLIEAYQSEGWSVAMTGDGVNDAPALKKADIGIAMGRIGTDVAKEAAQIVLLDDNFTTITAAVRQGRAIYDNLIKFIIYLLSCNLSEIAVVTFAPFLGMPLPLLPLQILWMNLVTDGLPALALGMEPAEENLMERPSLSAGELIFGRQGLKLMLAVGALITELSLGVGFAYWLSGSVAWQTMLLTVLVFSQMAVALALRSRSRPTGQLGWGSNPALLGAVAATVLLQFAIVYLPPLQTAFHTTALSSGDLAVAGTLAVAVFLGTERIKLAGILKLAQEG</sequence>
<evidence type="ECO:0000256" key="3">
    <source>
        <dbReference type="ARBA" id="ARBA00022475"/>
    </source>
</evidence>
<dbReference type="InterPro" id="IPR036412">
    <property type="entry name" value="HAD-like_sf"/>
</dbReference>
<dbReference type="PRINTS" id="PR00119">
    <property type="entry name" value="CATATPASE"/>
</dbReference>
<dbReference type="Proteomes" id="UP001359308">
    <property type="component" value="Chromosome"/>
</dbReference>
<dbReference type="Pfam" id="PF00690">
    <property type="entry name" value="Cation_ATPase_N"/>
    <property type="match status" value="1"/>
</dbReference>
<dbReference type="SUPFAM" id="SSF81660">
    <property type="entry name" value="Metal cation-transporting ATPase, ATP-binding domain N"/>
    <property type="match status" value="1"/>
</dbReference>
<feature type="transmembrane region" description="Helical" evidence="10">
    <location>
        <begin position="53"/>
        <end position="73"/>
    </location>
</feature>
<keyword evidence="4 10" id="KW-0812">Transmembrane</keyword>
<evidence type="ECO:0000256" key="7">
    <source>
        <dbReference type="ARBA" id="ARBA00022967"/>
    </source>
</evidence>
<dbReference type="Pfam" id="PF13246">
    <property type="entry name" value="Cation_ATPase"/>
    <property type="match status" value="1"/>
</dbReference>